<dbReference type="Proteomes" id="UP001430290">
    <property type="component" value="Unassembled WGS sequence"/>
</dbReference>
<dbReference type="HAMAP" id="MF_00672">
    <property type="entry name" value="UPF0761"/>
    <property type="match status" value="1"/>
</dbReference>
<keyword evidence="6 7" id="KW-0472">Membrane</keyword>
<dbReference type="RefSeq" id="WP_223626314.1">
    <property type="nucleotide sequence ID" value="NZ_JAIQDJ010000001.1"/>
</dbReference>
<gene>
    <name evidence="8" type="ORF">K7B09_02230</name>
</gene>
<comment type="similarity">
    <text evidence="7">Belongs to the UPF0761 family.</text>
</comment>
<dbReference type="NCBIfam" id="TIGR00765">
    <property type="entry name" value="yihY_not_rbn"/>
    <property type="match status" value="1"/>
</dbReference>
<accession>A0ABS7TBC3</accession>
<keyword evidence="2 7" id="KW-1003">Cell membrane</keyword>
<proteinExistence type="inferred from homology"/>
<evidence type="ECO:0000256" key="6">
    <source>
        <dbReference type="ARBA" id="ARBA00023136"/>
    </source>
</evidence>
<evidence type="ECO:0000256" key="3">
    <source>
        <dbReference type="ARBA" id="ARBA00022519"/>
    </source>
</evidence>
<evidence type="ECO:0000256" key="5">
    <source>
        <dbReference type="ARBA" id="ARBA00022989"/>
    </source>
</evidence>
<keyword evidence="9" id="KW-1185">Reference proteome</keyword>
<dbReference type="InterPro" id="IPR017039">
    <property type="entry name" value="Virul_fac_BrkB"/>
</dbReference>
<keyword evidence="5 7" id="KW-1133">Transmembrane helix</keyword>
<feature type="transmembrane region" description="Helical" evidence="7">
    <location>
        <begin position="145"/>
        <end position="165"/>
    </location>
</feature>
<comment type="subcellular location">
    <subcellularLocation>
        <location evidence="1 7">Cell membrane</location>
        <topology evidence="1 7">Multi-pass membrane protein</topology>
    </subcellularLocation>
</comment>
<feature type="transmembrane region" description="Helical" evidence="7">
    <location>
        <begin position="42"/>
        <end position="68"/>
    </location>
</feature>
<comment type="caution">
    <text evidence="8">The sequence shown here is derived from an EMBL/GenBank/DDBJ whole genome shotgun (WGS) entry which is preliminary data.</text>
</comment>
<feature type="transmembrane region" description="Helical" evidence="7">
    <location>
        <begin position="250"/>
        <end position="275"/>
    </location>
</feature>
<feature type="transmembrane region" description="Helical" evidence="7">
    <location>
        <begin position="218"/>
        <end position="238"/>
    </location>
</feature>
<dbReference type="InterPro" id="IPR023679">
    <property type="entry name" value="UPF0761_bac"/>
</dbReference>
<feature type="transmembrane region" description="Helical" evidence="7">
    <location>
        <begin position="185"/>
        <end position="206"/>
    </location>
</feature>
<keyword evidence="4 7" id="KW-0812">Transmembrane</keyword>
<evidence type="ECO:0000313" key="9">
    <source>
        <dbReference type="Proteomes" id="UP001430290"/>
    </source>
</evidence>
<dbReference type="PANTHER" id="PTHR30213:SF0">
    <property type="entry name" value="UPF0761 MEMBRANE PROTEIN YIHY"/>
    <property type="match status" value="1"/>
</dbReference>
<organism evidence="8 9">
    <name type="scientific">Thermomonas beijingensis</name>
    <dbReference type="NCBI Taxonomy" id="2872701"/>
    <lineage>
        <taxon>Bacteria</taxon>
        <taxon>Pseudomonadati</taxon>
        <taxon>Pseudomonadota</taxon>
        <taxon>Gammaproteobacteria</taxon>
        <taxon>Lysobacterales</taxon>
        <taxon>Lysobacteraceae</taxon>
        <taxon>Thermomonas</taxon>
    </lineage>
</organism>
<evidence type="ECO:0000256" key="4">
    <source>
        <dbReference type="ARBA" id="ARBA00022692"/>
    </source>
</evidence>
<dbReference type="Pfam" id="PF03631">
    <property type="entry name" value="Virul_fac_BrkB"/>
    <property type="match status" value="1"/>
</dbReference>
<name>A0ABS7TBC3_9GAMM</name>
<keyword evidence="3" id="KW-0997">Cell inner membrane</keyword>
<evidence type="ECO:0000256" key="1">
    <source>
        <dbReference type="ARBA" id="ARBA00004651"/>
    </source>
</evidence>
<reference evidence="8" key="1">
    <citation type="submission" date="2021-09" db="EMBL/GenBank/DDBJ databases">
        <authorList>
            <person name="Wu T."/>
            <person name="Guo S.Z."/>
        </authorList>
    </citation>
    <scope>NUCLEOTIDE SEQUENCE</scope>
    <source>
        <strain evidence="8">RSS-23</strain>
    </source>
</reference>
<evidence type="ECO:0000256" key="2">
    <source>
        <dbReference type="ARBA" id="ARBA00022475"/>
    </source>
</evidence>
<dbReference type="PANTHER" id="PTHR30213">
    <property type="entry name" value="INNER MEMBRANE PROTEIN YHJD"/>
    <property type="match status" value="1"/>
</dbReference>
<evidence type="ECO:0000313" key="8">
    <source>
        <dbReference type="EMBL" id="MBZ4185144.1"/>
    </source>
</evidence>
<evidence type="ECO:0000256" key="7">
    <source>
        <dbReference type="HAMAP-Rule" id="MF_00672"/>
    </source>
</evidence>
<dbReference type="EMBL" id="JAIQDJ010000001">
    <property type="protein sequence ID" value="MBZ4185144.1"/>
    <property type="molecule type" value="Genomic_DNA"/>
</dbReference>
<feature type="transmembrane region" description="Helical" evidence="7">
    <location>
        <begin position="105"/>
        <end position="124"/>
    </location>
</feature>
<sequence>MEPLDSLYRWSERLRDPARASSFGRFVLKRFLGDRLFEASGALSYTTAFALAPLAMVVFGVLSAFPVFDAWSVKLSDYILANFVPRAAQAISGYLTDFSANTSKLTTAGALALIISLLVTLNSVESIFNRIWRVPTVRPKIGRFLVYWTVLTLGTLVAATSLALSTRLFALAIFETLAGRWLEALMLRLAPMAIELLAFAAVFKLVPHRTVLWRHALAGGMLSMLLFECVKSGLGLYLDSFDSYQKIYGAVALIPIVMLWIFLSWVSILFGASFASSMSAFRYQPKELRLPHGHELFGLLRMLGRFQQARASGKGLSGEQLRELEPSLTDSMVQELLGNMALIHVLQRTESGHWLLARDLQDVKLAELYEAAQLRVPLSEAAVAHTGDALGNAVAMTLANLRTPLQDVLQQSVSSVYEGVWEE</sequence>
<protein>
    <recommendedName>
        <fullName evidence="7">UPF0761 membrane protein K7B09_02230</fullName>
    </recommendedName>
</protein>